<dbReference type="GO" id="GO:0016787">
    <property type="term" value="F:hydrolase activity"/>
    <property type="evidence" value="ECO:0007669"/>
    <property type="project" value="UniProtKB-KW"/>
</dbReference>
<dbReference type="InterPro" id="IPR011782">
    <property type="entry name" value="Pept_S1C_Do"/>
</dbReference>
<evidence type="ECO:0000256" key="15">
    <source>
        <dbReference type="SAM" id="Phobius"/>
    </source>
</evidence>
<evidence type="ECO:0000256" key="2">
    <source>
        <dbReference type="ARBA" id="ARBA00004418"/>
    </source>
</evidence>
<keyword evidence="6" id="KW-0645">Protease</keyword>
<feature type="region of interest" description="Disordered" evidence="14">
    <location>
        <begin position="1"/>
        <end position="23"/>
    </location>
</feature>
<comment type="subcellular location">
    <subcellularLocation>
        <location evidence="2">Periplasm</location>
    </subcellularLocation>
</comment>
<dbReference type="SMART" id="SM00228">
    <property type="entry name" value="PDZ"/>
    <property type="match status" value="2"/>
</dbReference>
<feature type="transmembrane region" description="Helical" evidence="15">
    <location>
        <begin position="28"/>
        <end position="46"/>
    </location>
</feature>
<feature type="region of interest" description="Disordered" evidence="14">
    <location>
        <begin position="121"/>
        <end position="145"/>
    </location>
</feature>
<dbReference type="InterPro" id="IPR001940">
    <property type="entry name" value="Peptidase_S1C"/>
</dbReference>
<dbReference type="RefSeq" id="WP_191318865.1">
    <property type="nucleotide sequence ID" value="NZ_BNCG01000004.1"/>
</dbReference>
<accession>A0ABV7UMH8</accession>
<keyword evidence="9" id="KW-0574">Periplasm</keyword>
<keyword evidence="11" id="KW-0720">Serine protease</keyword>
<feature type="compositionally biased region" description="Polar residues" evidence="14">
    <location>
        <begin position="1"/>
        <end position="15"/>
    </location>
</feature>
<dbReference type="Pfam" id="PF13180">
    <property type="entry name" value="PDZ_2"/>
    <property type="match status" value="1"/>
</dbReference>
<proteinExistence type="inferred from homology"/>
<feature type="domain" description="PDZ" evidence="16">
    <location>
        <begin position="305"/>
        <end position="401"/>
    </location>
</feature>
<dbReference type="InterPro" id="IPR009003">
    <property type="entry name" value="Peptidase_S1_PA"/>
</dbReference>
<dbReference type="EC" id="3.4.21.107" evidence="4"/>
<comment type="catalytic activity">
    <reaction evidence="1">
        <text>Acts on substrates that are at least partially unfolded. The cleavage site P1 residue is normally between a pair of hydrophobic residues, such as Val-|-Val.</text>
        <dbReference type="EC" id="3.4.21.107"/>
    </reaction>
</comment>
<dbReference type="Gene3D" id="2.40.10.120">
    <property type="match status" value="1"/>
</dbReference>
<sequence>MIDNQNDLTNTSDAQSRLRRKGGRSRRASVLLGAVALGAVTVAGLAQGTLLPPYNQAVAATAAGNPAAVQPSFADVVAKVKPAVVSVRVKVAEAAPAESSFSGDESGFPPGSPMERFFRRFGENAPNGAPGGERRGPGPKRFGEAQGSGFFVTSDGYIVTNNHVVEKGTKVEVTTDDGRTLAAKVVGVDPKTDLALLKTEEKGPFPAVPFAKETPRIGDWVIAVGNPFGLGGTVTAGIVSARGRDIGAGPYDDFLQIDAPVNRGNSGGPTFNLAGEVVGVNTAIASPSGGSVGIAFAVPSETAGKVIAEIQDHGSVKRGFLGVQIQPVTLDIAEGIGLDKAQGALIARVEEGSPGGKAGLKTGDAITALNGKPVKDARDLSRAVAMLDPGATAELSVYRSGKTETVKVKLGSMPGEKTAAAGPGSPADLGKLGLALAPAEEVRGMEGKGVAIVGVEPGSQAEEKGLRAGDVIAEAGGQKVSTPQDVASAIEKSRKEGRKAVLLQLASPQGGRFLALTLPTG</sequence>
<evidence type="ECO:0000256" key="3">
    <source>
        <dbReference type="ARBA" id="ARBA00010541"/>
    </source>
</evidence>
<evidence type="ECO:0000256" key="9">
    <source>
        <dbReference type="ARBA" id="ARBA00022764"/>
    </source>
</evidence>
<keyword evidence="8" id="KW-0677">Repeat</keyword>
<dbReference type="PANTHER" id="PTHR22939">
    <property type="entry name" value="SERINE PROTEASE FAMILY S1C HTRA-RELATED"/>
    <property type="match status" value="1"/>
</dbReference>
<protein>
    <recommendedName>
        <fullName evidence="5">Probable periplasmic serine endoprotease DegP-like</fullName>
        <ecNumber evidence="4">3.4.21.107</ecNumber>
    </recommendedName>
    <alternativeName>
        <fullName evidence="13">Protease Do</fullName>
    </alternativeName>
</protein>
<dbReference type="NCBIfam" id="TIGR02037">
    <property type="entry name" value="degP_htrA_DO"/>
    <property type="match status" value="1"/>
</dbReference>
<dbReference type="SUPFAM" id="SSF50494">
    <property type="entry name" value="Trypsin-like serine proteases"/>
    <property type="match status" value="1"/>
</dbReference>
<dbReference type="SUPFAM" id="SSF50156">
    <property type="entry name" value="PDZ domain-like"/>
    <property type="match status" value="2"/>
</dbReference>
<dbReference type="EMBL" id="JBHRYC010000098">
    <property type="protein sequence ID" value="MFC3639772.1"/>
    <property type="molecule type" value="Genomic_DNA"/>
</dbReference>
<evidence type="ECO:0000256" key="11">
    <source>
        <dbReference type="ARBA" id="ARBA00022825"/>
    </source>
</evidence>
<organism evidence="17 18">
    <name type="scientific">Camelimonas fluminis</name>
    <dbReference type="NCBI Taxonomy" id="1576911"/>
    <lineage>
        <taxon>Bacteria</taxon>
        <taxon>Pseudomonadati</taxon>
        <taxon>Pseudomonadota</taxon>
        <taxon>Alphaproteobacteria</taxon>
        <taxon>Hyphomicrobiales</taxon>
        <taxon>Chelatococcaceae</taxon>
        <taxon>Camelimonas</taxon>
    </lineage>
</organism>
<keyword evidence="15" id="KW-0472">Membrane</keyword>
<evidence type="ECO:0000256" key="5">
    <source>
        <dbReference type="ARBA" id="ARBA00013958"/>
    </source>
</evidence>
<evidence type="ECO:0000256" key="12">
    <source>
        <dbReference type="ARBA" id="ARBA00023016"/>
    </source>
</evidence>
<evidence type="ECO:0000256" key="4">
    <source>
        <dbReference type="ARBA" id="ARBA00013035"/>
    </source>
</evidence>
<evidence type="ECO:0000256" key="13">
    <source>
        <dbReference type="ARBA" id="ARBA00032850"/>
    </source>
</evidence>
<keyword evidence="10 17" id="KW-0378">Hydrolase</keyword>
<evidence type="ECO:0000313" key="17">
    <source>
        <dbReference type="EMBL" id="MFC3639772.1"/>
    </source>
</evidence>
<gene>
    <name evidence="17" type="ORF">ACFONL_20735</name>
</gene>
<keyword evidence="7" id="KW-0732">Signal</keyword>
<dbReference type="InterPro" id="IPR041489">
    <property type="entry name" value="PDZ_6"/>
</dbReference>
<keyword evidence="18" id="KW-1185">Reference proteome</keyword>
<dbReference type="Gene3D" id="2.30.42.10">
    <property type="match status" value="2"/>
</dbReference>
<keyword evidence="12" id="KW-0346">Stress response</keyword>
<evidence type="ECO:0000256" key="7">
    <source>
        <dbReference type="ARBA" id="ARBA00022729"/>
    </source>
</evidence>
<dbReference type="CDD" id="cd10839">
    <property type="entry name" value="cpPDZ1_DegP-like"/>
    <property type="match status" value="1"/>
</dbReference>
<evidence type="ECO:0000256" key="10">
    <source>
        <dbReference type="ARBA" id="ARBA00022801"/>
    </source>
</evidence>
<reference evidence="18" key="1">
    <citation type="journal article" date="2019" name="Int. J. Syst. Evol. Microbiol.">
        <title>The Global Catalogue of Microorganisms (GCM) 10K type strain sequencing project: providing services to taxonomists for standard genome sequencing and annotation.</title>
        <authorList>
            <consortium name="The Broad Institute Genomics Platform"/>
            <consortium name="The Broad Institute Genome Sequencing Center for Infectious Disease"/>
            <person name="Wu L."/>
            <person name="Ma J."/>
        </authorList>
    </citation>
    <scope>NUCLEOTIDE SEQUENCE [LARGE SCALE GENOMIC DNA]</scope>
    <source>
        <strain evidence="18">KCTC 42282</strain>
    </source>
</reference>
<keyword evidence="15" id="KW-1133">Transmembrane helix</keyword>
<name>A0ABV7UMH8_9HYPH</name>
<comment type="similarity">
    <text evidence="3">Belongs to the peptidase S1C family.</text>
</comment>
<comment type="caution">
    <text evidence="17">The sequence shown here is derived from an EMBL/GenBank/DDBJ whole genome shotgun (WGS) entry which is preliminary data.</text>
</comment>
<evidence type="ECO:0000256" key="8">
    <source>
        <dbReference type="ARBA" id="ARBA00022737"/>
    </source>
</evidence>
<dbReference type="Pfam" id="PF17820">
    <property type="entry name" value="PDZ_6"/>
    <property type="match status" value="1"/>
</dbReference>
<dbReference type="Proteomes" id="UP001595704">
    <property type="component" value="Unassembled WGS sequence"/>
</dbReference>
<dbReference type="PROSITE" id="PS50106">
    <property type="entry name" value="PDZ"/>
    <property type="match status" value="2"/>
</dbReference>
<dbReference type="PANTHER" id="PTHR22939:SF130">
    <property type="entry name" value="PERIPLASMIC SERINE ENDOPROTEASE DEGP-LIKE-RELATED"/>
    <property type="match status" value="1"/>
</dbReference>
<dbReference type="InterPro" id="IPR036034">
    <property type="entry name" value="PDZ_sf"/>
</dbReference>
<dbReference type="InterPro" id="IPR001478">
    <property type="entry name" value="PDZ"/>
</dbReference>
<evidence type="ECO:0000256" key="1">
    <source>
        <dbReference type="ARBA" id="ARBA00001772"/>
    </source>
</evidence>
<evidence type="ECO:0000259" key="16">
    <source>
        <dbReference type="PROSITE" id="PS50106"/>
    </source>
</evidence>
<evidence type="ECO:0000256" key="14">
    <source>
        <dbReference type="SAM" id="MobiDB-lite"/>
    </source>
</evidence>
<dbReference type="Pfam" id="PF13365">
    <property type="entry name" value="Trypsin_2"/>
    <property type="match status" value="1"/>
</dbReference>
<keyword evidence="15" id="KW-0812">Transmembrane</keyword>
<evidence type="ECO:0000256" key="6">
    <source>
        <dbReference type="ARBA" id="ARBA00022670"/>
    </source>
</evidence>
<feature type="domain" description="PDZ" evidence="16">
    <location>
        <begin position="430"/>
        <end position="493"/>
    </location>
</feature>
<evidence type="ECO:0000313" key="18">
    <source>
        <dbReference type="Proteomes" id="UP001595704"/>
    </source>
</evidence>
<dbReference type="PRINTS" id="PR00834">
    <property type="entry name" value="PROTEASES2C"/>
</dbReference>